<proteinExistence type="predicted"/>
<feature type="transmembrane region" description="Helical" evidence="6">
    <location>
        <begin position="158"/>
        <end position="180"/>
    </location>
</feature>
<keyword evidence="8" id="KW-1185">Reference proteome</keyword>
<keyword evidence="2" id="KW-1003">Cell membrane</keyword>
<sequence length="324" mass="34158">MVDSLPAMTTSLRAGHRTRLRTHPATRVAGRTLGKAWDDGIFSMSAQAAFWQALSLPPLLLALLGSLGYVGSWFGPGTVGRVEATIVAASRQVFAGDVVDTIIAPTAAEILGHGRADVVSIGFVVALWASSSAVASLVDSTTRAHGQQGIRNPVWQRLVAWTISLVALLLSLVALPGLALGPERLKAWWPAVSPLVDAGYFPGLGLLLVFCLATLYKVALPCGLPWHRLLPGAGLAAVVFVLATSGLRFYIAFVTSTGYTYGALATPIAFLLTAYLFGFAVVLGAQLNNALQEVRPAEQTRHRERLAGAARGWGQSLRSARGGP</sequence>
<comment type="caution">
    <text evidence="7">The sequence shown here is derived from an EMBL/GenBank/DDBJ whole genome shotgun (WGS) entry which is preliminary data.</text>
</comment>
<evidence type="ECO:0000256" key="4">
    <source>
        <dbReference type="ARBA" id="ARBA00022989"/>
    </source>
</evidence>
<feature type="transmembrane region" description="Helical" evidence="6">
    <location>
        <begin position="49"/>
        <end position="70"/>
    </location>
</feature>
<evidence type="ECO:0000256" key="1">
    <source>
        <dbReference type="ARBA" id="ARBA00004651"/>
    </source>
</evidence>
<dbReference type="EMBL" id="BAAAQK010000012">
    <property type="protein sequence ID" value="GAA1856329.1"/>
    <property type="molecule type" value="Genomic_DNA"/>
</dbReference>
<evidence type="ECO:0000313" key="7">
    <source>
        <dbReference type="EMBL" id="GAA1856329.1"/>
    </source>
</evidence>
<comment type="subcellular location">
    <subcellularLocation>
        <location evidence="1">Cell membrane</location>
        <topology evidence="1">Multi-pass membrane protein</topology>
    </subcellularLocation>
</comment>
<evidence type="ECO:0000256" key="3">
    <source>
        <dbReference type="ARBA" id="ARBA00022692"/>
    </source>
</evidence>
<dbReference type="PANTHER" id="PTHR30213:SF0">
    <property type="entry name" value="UPF0761 MEMBRANE PROTEIN YIHY"/>
    <property type="match status" value="1"/>
</dbReference>
<organism evidence="7 8">
    <name type="scientific">Pseudonocardia ailaonensis</name>
    <dbReference type="NCBI Taxonomy" id="367279"/>
    <lineage>
        <taxon>Bacteria</taxon>
        <taxon>Bacillati</taxon>
        <taxon>Actinomycetota</taxon>
        <taxon>Actinomycetes</taxon>
        <taxon>Pseudonocardiales</taxon>
        <taxon>Pseudonocardiaceae</taxon>
        <taxon>Pseudonocardia</taxon>
    </lineage>
</organism>
<feature type="transmembrane region" description="Helical" evidence="6">
    <location>
        <begin position="118"/>
        <end position="138"/>
    </location>
</feature>
<feature type="transmembrane region" description="Helical" evidence="6">
    <location>
        <begin position="232"/>
        <end position="253"/>
    </location>
</feature>
<dbReference type="Pfam" id="PF03631">
    <property type="entry name" value="Virul_fac_BrkB"/>
    <property type="match status" value="1"/>
</dbReference>
<dbReference type="InterPro" id="IPR017039">
    <property type="entry name" value="Virul_fac_BrkB"/>
</dbReference>
<feature type="transmembrane region" description="Helical" evidence="6">
    <location>
        <begin position="259"/>
        <end position="285"/>
    </location>
</feature>
<evidence type="ECO:0000256" key="5">
    <source>
        <dbReference type="ARBA" id="ARBA00023136"/>
    </source>
</evidence>
<reference evidence="7 8" key="1">
    <citation type="journal article" date="2019" name="Int. J. Syst. Evol. Microbiol.">
        <title>The Global Catalogue of Microorganisms (GCM) 10K type strain sequencing project: providing services to taxonomists for standard genome sequencing and annotation.</title>
        <authorList>
            <consortium name="The Broad Institute Genomics Platform"/>
            <consortium name="The Broad Institute Genome Sequencing Center for Infectious Disease"/>
            <person name="Wu L."/>
            <person name="Ma J."/>
        </authorList>
    </citation>
    <scope>NUCLEOTIDE SEQUENCE [LARGE SCALE GENOMIC DNA]</scope>
    <source>
        <strain evidence="7 8">JCM 16009</strain>
    </source>
</reference>
<dbReference type="PIRSF" id="PIRSF035875">
    <property type="entry name" value="RNase_BN"/>
    <property type="match status" value="1"/>
</dbReference>
<accession>A0ABN2N8W4</accession>
<dbReference type="Proteomes" id="UP001500449">
    <property type="component" value="Unassembled WGS sequence"/>
</dbReference>
<protein>
    <submittedName>
        <fullName evidence="7">Uncharacterized protein</fullName>
    </submittedName>
</protein>
<feature type="transmembrane region" description="Helical" evidence="6">
    <location>
        <begin position="200"/>
        <end position="220"/>
    </location>
</feature>
<gene>
    <name evidence="7" type="ORF">GCM10009836_40650</name>
</gene>
<evidence type="ECO:0000256" key="6">
    <source>
        <dbReference type="SAM" id="Phobius"/>
    </source>
</evidence>
<keyword evidence="3 6" id="KW-0812">Transmembrane</keyword>
<evidence type="ECO:0000313" key="8">
    <source>
        <dbReference type="Proteomes" id="UP001500449"/>
    </source>
</evidence>
<keyword evidence="4 6" id="KW-1133">Transmembrane helix</keyword>
<keyword evidence="5 6" id="KW-0472">Membrane</keyword>
<dbReference type="PANTHER" id="PTHR30213">
    <property type="entry name" value="INNER MEMBRANE PROTEIN YHJD"/>
    <property type="match status" value="1"/>
</dbReference>
<name>A0ABN2N8W4_9PSEU</name>
<evidence type="ECO:0000256" key="2">
    <source>
        <dbReference type="ARBA" id="ARBA00022475"/>
    </source>
</evidence>